<evidence type="ECO:0008006" key="3">
    <source>
        <dbReference type="Google" id="ProtNLM"/>
    </source>
</evidence>
<name>A0A5C6AW13_9BACT</name>
<dbReference type="Proteomes" id="UP000316213">
    <property type="component" value="Unassembled WGS sequence"/>
</dbReference>
<gene>
    <name evidence="1" type="ORF">Pla100_01600</name>
</gene>
<dbReference type="RefSeq" id="WP_146575804.1">
    <property type="nucleotide sequence ID" value="NZ_SJPM01000001.1"/>
</dbReference>
<dbReference type="EMBL" id="SJPM01000001">
    <property type="protein sequence ID" value="TWU03242.1"/>
    <property type="molecule type" value="Genomic_DNA"/>
</dbReference>
<evidence type="ECO:0000313" key="1">
    <source>
        <dbReference type="EMBL" id="TWU03242.1"/>
    </source>
</evidence>
<sequence length="173" mass="18160">MNLIEVTASTILVVLILLGSVQATTGMLGNEVIADAQLQAEWHANDLLAEITAVPFVSISGYDGLSQSPPTRSGGITLPGLAGWSVSVGVADVDPAAPDNVVVSTPESPAWLKRVTVTMSDPDGGTFSRSRLVSRIPRSQNIVGSIDSLSRLEWSTSTSTHRMNVPLINLPGQ</sequence>
<proteinExistence type="predicted"/>
<protein>
    <recommendedName>
        <fullName evidence="3">Type 4 fimbrial biogenesis protein PilX N-terminal domain-containing protein</fullName>
    </recommendedName>
</protein>
<dbReference type="AlphaFoldDB" id="A0A5C6AW13"/>
<evidence type="ECO:0000313" key="2">
    <source>
        <dbReference type="Proteomes" id="UP000316213"/>
    </source>
</evidence>
<reference evidence="1 2" key="1">
    <citation type="submission" date="2019-02" db="EMBL/GenBank/DDBJ databases">
        <title>Deep-cultivation of Planctomycetes and their phenomic and genomic characterization uncovers novel biology.</title>
        <authorList>
            <person name="Wiegand S."/>
            <person name="Jogler M."/>
            <person name="Boedeker C."/>
            <person name="Pinto D."/>
            <person name="Vollmers J."/>
            <person name="Rivas-Marin E."/>
            <person name="Kohn T."/>
            <person name="Peeters S.H."/>
            <person name="Heuer A."/>
            <person name="Rast P."/>
            <person name="Oberbeckmann S."/>
            <person name="Bunk B."/>
            <person name="Jeske O."/>
            <person name="Meyerdierks A."/>
            <person name="Storesund J.E."/>
            <person name="Kallscheuer N."/>
            <person name="Luecker S."/>
            <person name="Lage O.M."/>
            <person name="Pohl T."/>
            <person name="Merkel B.J."/>
            <person name="Hornburger P."/>
            <person name="Mueller R.-W."/>
            <person name="Bruemmer F."/>
            <person name="Labrenz M."/>
            <person name="Spormann A.M."/>
            <person name="Op Den Camp H."/>
            <person name="Overmann J."/>
            <person name="Amann R."/>
            <person name="Jetten M.S.M."/>
            <person name="Mascher T."/>
            <person name="Medema M.H."/>
            <person name="Devos D.P."/>
            <person name="Kaster A.-K."/>
            <person name="Ovreas L."/>
            <person name="Rohde M."/>
            <person name="Galperin M.Y."/>
            <person name="Jogler C."/>
        </authorList>
    </citation>
    <scope>NUCLEOTIDE SEQUENCE [LARGE SCALE GENOMIC DNA]</scope>
    <source>
        <strain evidence="1 2">Pla100</strain>
    </source>
</reference>
<organism evidence="1 2">
    <name type="scientific">Neorhodopirellula pilleata</name>
    <dbReference type="NCBI Taxonomy" id="2714738"/>
    <lineage>
        <taxon>Bacteria</taxon>
        <taxon>Pseudomonadati</taxon>
        <taxon>Planctomycetota</taxon>
        <taxon>Planctomycetia</taxon>
        <taxon>Pirellulales</taxon>
        <taxon>Pirellulaceae</taxon>
        <taxon>Neorhodopirellula</taxon>
    </lineage>
</organism>
<comment type="caution">
    <text evidence="1">The sequence shown here is derived from an EMBL/GenBank/DDBJ whole genome shotgun (WGS) entry which is preliminary data.</text>
</comment>
<accession>A0A5C6AW13</accession>
<keyword evidence="2" id="KW-1185">Reference proteome</keyword>